<organism evidence="2 3">
    <name type="scientific">Favolaschia claudopus</name>
    <dbReference type="NCBI Taxonomy" id="2862362"/>
    <lineage>
        <taxon>Eukaryota</taxon>
        <taxon>Fungi</taxon>
        <taxon>Dikarya</taxon>
        <taxon>Basidiomycota</taxon>
        <taxon>Agaricomycotina</taxon>
        <taxon>Agaricomycetes</taxon>
        <taxon>Agaricomycetidae</taxon>
        <taxon>Agaricales</taxon>
        <taxon>Marasmiineae</taxon>
        <taxon>Mycenaceae</taxon>
        <taxon>Favolaschia</taxon>
    </lineage>
</organism>
<dbReference type="EMBL" id="JAWWNJ010000008">
    <property type="protein sequence ID" value="KAK7050292.1"/>
    <property type="molecule type" value="Genomic_DNA"/>
</dbReference>
<accession>A0AAW0DF10</accession>
<comment type="caution">
    <text evidence="2">The sequence shown here is derived from an EMBL/GenBank/DDBJ whole genome shotgun (WGS) entry which is preliminary data.</text>
</comment>
<evidence type="ECO:0000256" key="1">
    <source>
        <dbReference type="SAM" id="MobiDB-lite"/>
    </source>
</evidence>
<keyword evidence="3" id="KW-1185">Reference proteome</keyword>
<sequence>MPRTRYASLRRSLPRSNPSSVSFSTSAARTRPRMAHHRLSPSPPPVLLQTRQRFAGASFFSSIVSGIVIAHSVPMKAGRLPVRFFRCCGATTTFMRAAHAVADVYLQPPSIMPMHAGAASLLHGEPSTLSTAAWHVPPASASSTTVPGFPRPSFSHGTLSQLRHFHPLIALYVYSYYFRSQYYRIHRLSFSPPKLRRYDAPSYTLFSGGLRRLLLLLESPRFRYPPRVSVLLCCASVPFLDVGTQGALDLPIPLRCHTHLRVRCRATIGLPPVALDLSIPAVLPRLLRSATASDLKPSFAVLLKQSHAAAVADVKLPIPYLTYESLVATCPPRHPTLSSFRIAASVPSICMRVRALLAVR</sequence>
<dbReference type="Proteomes" id="UP001362999">
    <property type="component" value="Unassembled WGS sequence"/>
</dbReference>
<proteinExistence type="predicted"/>
<dbReference type="AlphaFoldDB" id="A0AAW0DF10"/>
<evidence type="ECO:0000313" key="3">
    <source>
        <dbReference type="Proteomes" id="UP001362999"/>
    </source>
</evidence>
<feature type="compositionally biased region" description="Low complexity" evidence="1">
    <location>
        <begin position="9"/>
        <end position="29"/>
    </location>
</feature>
<reference evidence="2 3" key="1">
    <citation type="journal article" date="2024" name="J Genomics">
        <title>Draft genome sequencing and assembly of Favolaschia claudopus CIRM-BRFM 2984 isolated from oak limbs.</title>
        <authorList>
            <person name="Navarro D."/>
            <person name="Drula E."/>
            <person name="Chaduli D."/>
            <person name="Cazenave R."/>
            <person name="Ahrendt S."/>
            <person name="Wang J."/>
            <person name="Lipzen A."/>
            <person name="Daum C."/>
            <person name="Barry K."/>
            <person name="Grigoriev I.V."/>
            <person name="Favel A."/>
            <person name="Rosso M.N."/>
            <person name="Martin F."/>
        </authorList>
    </citation>
    <scope>NUCLEOTIDE SEQUENCE [LARGE SCALE GENOMIC DNA]</scope>
    <source>
        <strain evidence="2 3">CIRM-BRFM 2984</strain>
    </source>
</reference>
<feature type="region of interest" description="Disordered" evidence="1">
    <location>
        <begin position="1"/>
        <end position="45"/>
    </location>
</feature>
<feature type="compositionally biased region" description="Basic residues" evidence="1">
    <location>
        <begin position="30"/>
        <end position="39"/>
    </location>
</feature>
<protein>
    <submittedName>
        <fullName evidence="2">Uncharacterized protein</fullName>
    </submittedName>
</protein>
<evidence type="ECO:0000313" key="2">
    <source>
        <dbReference type="EMBL" id="KAK7050292.1"/>
    </source>
</evidence>
<name>A0AAW0DF10_9AGAR</name>
<gene>
    <name evidence="2" type="ORF">R3P38DRAFT_3173425</name>
</gene>